<organism evidence="2 3">
    <name type="scientific">Metamycoplasma canadense</name>
    <dbReference type="NCBI Taxonomy" id="29554"/>
    <lineage>
        <taxon>Bacteria</taxon>
        <taxon>Bacillati</taxon>
        <taxon>Mycoplasmatota</taxon>
        <taxon>Mycoplasmoidales</taxon>
        <taxon>Metamycoplasmataceae</taxon>
        <taxon>Metamycoplasma</taxon>
    </lineage>
</organism>
<dbReference type="KEGG" id="mcan:MCAN360_0491"/>
<dbReference type="Proteomes" id="UP000031641">
    <property type="component" value="Chromosome"/>
</dbReference>
<dbReference type="GO" id="GO:0016740">
    <property type="term" value="F:transferase activity"/>
    <property type="evidence" value="ECO:0007669"/>
    <property type="project" value="UniProtKB-KW"/>
</dbReference>
<feature type="domain" description="Amidase" evidence="1">
    <location>
        <begin position="31"/>
        <end position="426"/>
    </location>
</feature>
<name>A0A077L9A8_9BACT</name>
<dbReference type="STRING" id="29554.MCAN360_0491"/>
<sequence length="443" mass="49404">MENKKDISLIIDKLLNNKNNAVSYVFKDAKLNKNGILANKVFTVKDNYADVNVPCTGSSLFLSNFKPQYKATVIKLLEENGACCVARTNLDEFGLGGSGEYSAHGLIKNPLNLNHLVGGSSSGAAATFDEDIDFAIGSDTGDSVRKPASNIGKIGFKPSYGAISRYGLFAFASSLDTVAYFTHNVKDLIEISSILYKQDFSKDMTSLNLSFNAEDILEVKPKKVAYLNCFDKLNPSIANAYKKFLNKLENAGIELIEIFEDIKILNSIDVIYKVIAFSEASSNLANLTGVSFGQREEGKNWVETFQKTRSKYLGKMVQSRLILGSYFLEASNQIKYFVKAKKMRRVLIEYFEKIHNMADVFIFPASNDVAPEINKKPEYVSYLDYILTYANLVGNPSLSIKLGFDSKTNLPFNIAIDCKRNQDTKLFSHALYLEKKLGELNEK</sequence>
<evidence type="ECO:0000313" key="2">
    <source>
        <dbReference type="EMBL" id="BAP39618.1"/>
    </source>
</evidence>
<dbReference type="RefSeq" id="WP_045433884.1">
    <property type="nucleotide sequence ID" value="NZ_AP014631.1"/>
</dbReference>
<dbReference type="HOGENOM" id="CLU_009600_7_6_14"/>
<keyword evidence="2" id="KW-0808">Transferase</keyword>
<dbReference type="PANTHER" id="PTHR11895">
    <property type="entry name" value="TRANSAMIDASE"/>
    <property type="match status" value="1"/>
</dbReference>
<dbReference type="InterPro" id="IPR000120">
    <property type="entry name" value="Amidase"/>
</dbReference>
<dbReference type="AlphaFoldDB" id="A0A077L9A8"/>
<dbReference type="Gene3D" id="3.90.1300.10">
    <property type="entry name" value="Amidase signature (AS) domain"/>
    <property type="match status" value="1"/>
</dbReference>
<dbReference type="InterPro" id="IPR023631">
    <property type="entry name" value="Amidase_dom"/>
</dbReference>
<protein>
    <submittedName>
        <fullName evidence="2">Glutamyl-tRNA (Gln) amidotransferase subunit A</fullName>
    </submittedName>
</protein>
<evidence type="ECO:0000259" key="1">
    <source>
        <dbReference type="Pfam" id="PF01425"/>
    </source>
</evidence>
<gene>
    <name evidence="2" type="primary">gatA</name>
    <name evidence="2" type="ORF">MCAN360_0491</name>
</gene>
<dbReference type="OrthoDB" id="9811471at2"/>
<dbReference type="InterPro" id="IPR036928">
    <property type="entry name" value="AS_sf"/>
</dbReference>
<dbReference type="NCBIfam" id="NF005517">
    <property type="entry name" value="PRK07139.1"/>
    <property type="match status" value="1"/>
</dbReference>
<dbReference type="PANTHER" id="PTHR11895:SF151">
    <property type="entry name" value="GLUTAMYL-TRNA(GLN) AMIDOTRANSFERASE SUBUNIT A"/>
    <property type="match status" value="1"/>
</dbReference>
<accession>A0A077L9A8</accession>
<dbReference type="EMBL" id="AP014631">
    <property type="protein sequence ID" value="BAP39618.1"/>
    <property type="molecule type" value="Genomic_DNA"/>
</dbReference>
<reference evidence="3" key="1">
    <citation type="journal article" date="2014" name="Genome Announc.">
        <title>Complete Genome Sequence of Mycoplasma canadense Strain HAZ 360_1 from Bovine Mastitic Milk in Japan.</title>
        <authorList>
            <person name="Hata E."/>
        </authorList>
    </citation>
    <scope>NUCLEOTIDE SEQUENCE [LARGE SCALE GENOMIC DNA]</scope>
    <source>
        <strain evidence="3">HAZ360_1</strain>
    </source>
</reference>
<dbReference type="SUPFAM" id="SSF75304">
    <property type="entry name" value="Amidase signature (AS) enzymes"/>
    <property type="match status" value="1"/>
</dbReference>
<evidence type="ECO:0000313" key="3">
    <source>
        <dbReference type="Proteomes" id="UP000031641"/>
    </source>
</evidence>
<keyword evidence="3" id="KW-1185">Reference proteome</keyword>
<proteinExistence type="predicted"/>
<dbReference type="Pfam" id="PF01425">
    <property type="entry name" value="Amidase"/>
    <property type="match status" value="1"/>
</dbReference>